<feature type="region of interest" description="Disordered" evidence="2">
    <location>
        <begin position="137"/>
        <end position="160"/>
    </location>
</feature>
<dbReference type="PROSITE" id="PS00463">
    <property type="entry name" value="ZN2_CY6_FUNGAL_1"/>
    <property type="match status" value="1"/>
</dbReference>
<evidence type="ECO:0000256" key="1">
    <source>
        <dbReference type="ARBA" id="ARBA00023242"/>
    </source>
</evidence>
<dbReference type="EMBL" id="LAQI01000089">
    <property type="protein sequence ID" value="KKY20975.1"/>
    <property type="molecule type" value="Genomic_DNA"/>
</dbReference>
<evidence type="ECO:0000313" key="5">
    <source>
        <dbReference type="Proteomes" id="UP000034182"/>
    </source>
</evidence>
<dbReference type="AlphaFoldDB" id="A0A0G2GWA9"/>
<gene>
    <name evidence="4" type="ORF">UCDDS831_g04471</name>
</gene>
<dbReference type="GO" id="GO:0000981">
    <property type="term" value="F:DNA-binding transcription factor activity, RNA polymerase II-specific"/>
    <property type="evidence" value="ECO:0007669"/>
    <property type="project" value="InterPro"/>
</dbReference>
<dbReference type="CDD" id="cd00067">
    <property type="entry name" value="GAL4"/>
    <property type="match status" value="1"/>
</dbReference>
<dbReference type="Gene3D" id="4.10.240.10">
    <property type="entry name" value="Zn(2)-C6 fungal-type DNA-binding domain"/>
    <property type="match status" value="1"/>
</dbReference>
<sequence>MATEHAAPAFSVPNYHHFQQPPHFTKQSQGVFVASTRLNCPAMDLPSRDPAALPNSIQVHARRKSVPYTGSFRRSYTTGDMSTPDYAAHDFAPQHDKPSPPPSLADSACSVCTTRHWECDGKRPQCTGCERNGLSCHFSESPSESPSSPSSDRVPQGMSADDFVDVGELPQELEPHRDMIEGVRRVYATLVKMRYIPADELLWPPHHQLKDTLEPLGFEPRIVHLLQYLPYLKNTVVQRASPELDHGTYGINYLDQGEAEDMLDVSRPGELFVFKSCSDFGNFYVYNMDNKTMKLATPFQLYSKEAGRQEFDNRLTARPAGMVLNDLVEGYRNLTLVPMRGLHGYQLSSSLPGSDTEIKRLYLRHGWPNKFDGDSFQKALSEWLERESQKQHADVGQMTRVSAVEAQSGTPNRKTMRSTRSLRERLHLTRRATANR</sequence>
<feature type="compositionally biased region" description="Low complexity" evidence="2">
    <location>
        <begin position="139"/>
        <end position="151"/>
    </location>
</feature>
<keyword evidence="1" id="KW-0539">Nucleus</keyword>
<dbReference type="InterPro" id="IPR036864">
    <property type="entry name" value="Zn2-C6_fun-type_DNA-bd_sf"/>
</dbReference>
<dbReference type="GO" id="GO:0008270">
    <property type="term" value="F:zinc ion binding"/>
    <property type="evidence" value="ECO:0007669"/>
    <property type="project" value="InterPro"/>
</dbReference>
<dbReference type="Proteomes" id="UP000034182">
    <property type="component" value="Unassembled WGS sequence"/>
</dbReference>
<accession>A0A0G2GWA9</accession>
<evidence type="ECO:0000256" key="2">
    <source>
        <dbReference type="SAM" id="MobiDB-lite"/>
    </source>
</evidence>
<protein>
    <submittedName>
        <fullName evidence="4">Putative transcription factor cys6</fullName>
    </submittedName>
</protein>
<dbReference type="Pfam" id="PF00172">
    <property type="entry name" value="Zn_clus"/>
    <property type="match status" value="1"/>
</dbReference>
<dbReference type="InterPro" id="IPR001138">
    <property type="entry name" value="Zn2Cys6_DnaBD"/>
</dbReference>
<dbReference type="SMART" id="SM00066">
    <property type="entry name" value="GAL4"/>
    <property type="match status" value="1"/>
</dbReference>
<comment type="caution">
    <text evidence="4">The sequence shown here is derived from an EMBL/GenBank/DDBJ whole genome shotgun (WGS) entry which is preliminary data.</text>
</comment>
<name>A0A0G2GWA9_9PEZI</name>
<proteinExistence type="predicted"/>
<evidence type="ECO:0000259" key="3">
    <source>
        <dbReference type="PROSITE" id="PS50048"/>
    </source>
</evidence>
<dbReference type="SUPFAM" id="SSF57701">
    <property type="entry name" value="Zn2/Cys6 DNA-binding domain"/>
    <property type="match status" value="1"/>
</dbReference>
<reference evidence="4 5" key="2">
    <citation type="submission" date="2015-05" db="EMBL/GenBank/DDBJ databases">
        <title>Distinctive expansion of gene families associated with plant cell wall degradation and secondary metabolism in the genomes of grapevine trunk pathogens.</title>
        <authorList>
            <person name="Lawrence D.P."/>
            <person name="Travadon R."/>
            <person name="Rolshausen P.E."/>
            <person name="Baumgartner K."/>
        </authorList>
    </citation>
    <scope>NUCLEOTIDE SEQUENCE [LARGE SCALE GENOMIC DNA]</scope>
    <source>
        <strain evidence="4">DS831</strain>
    </source>
</reference>
<feature type="domain" description="Zn(2)-C6 fungal-type" evidence="3">
    <location>
        <begin position="108"/>
        <end position="138"/>
    </location>
</feature>
<evidence type="ECO:0000313" key="4">
    <source>
        <dbReference type="EMBL" id="KKY20975.1"/>
    </source>
</evidence>
<feature type="region of interest" description="Disordered" evidence="2">
    <location>
        <begin position="84"/>
        <end position="105"/>
    </location>
</feature>
<organism evidence="4 5">
    <name type="scientific">Diplodia seriata</name>
    <dbReference type="NCBI Taxonomy" id="420778"/>
    <lineage>
        <taxon>Eukaryota</taxon>
        <taxon>Fungi</taxon>
        <taxon>Dikarya</taxon>
        <taxon>Ascomycota</taxon>
        <taxon>Pezizomycotina</taxon>
        <taxon>Dothideomycetes</taxon>
        <taxon>Dothideomycetes incertae sedis</taxon>
        <taxon>Botryosphaeriales</taxon>
        <taxon>Botryosphaeriaceae</taxon>
        <taxon>Diplodia</taxon>
    </lineage>
</organism>
<reference evidence="4 5" key="1">
    <citation type="submission" date="2015-03" db="EMBL/GenBank/DDBJ databases">
        <authorList>
            <person name="Morales-Cruz A."/>
            <person name="Amrine K.C."/>
            <person name="Cantu D."/>
        </authorList>
    </citation>
    <scope>NUCLEOTIDE SEQUENCE [LARGE SCALE GENOMIC DNA]</scope>
    <source>
        <strain evidence="4">DS831</strain>
    </source>
</reference>
<dbReference type="PROSITE" id="PS50048">
    <property type="entry name" value="ZN2_CY6_FUNGAL_2"/>
    <property type="match status" value="1"/>
</dbReference>